<dbReference type="KEGG" id="sla:SERLADRAFT_433934"/>
<proteinExistence type="predicted"/>
<dbReference type="Proteomes" id="UP000008064">
    <property type="component" value="Unassembled WGS sequence"/>
</dbReference>
<sequence length="133" mass="15312">MPQNLWILEDVWDAWMQDVTRQFKLRRAIRAGEWVIFQKYSVFPPLPLPLLPRLKSLVWKDNLEETRPLIRFLLGPSLTSVYLNMAPRPVLERVTFIHALTCIAMDVSTDQIPLSCGNRLAHQGYGDGFSFGA</sequence>
<evidence type="ECO:0000313" key="1">
    <source>
        <dbReference type="EMBL" id="EGO30000.1"/>
    </source>
</evidence>
<dbReference type="HOGENOM" id="CLU_1907953_0_0_1"/>
<accession>F8NIT5</accession>
<dbReference type="EMBL" id="GL945429">
    <property type="protein sequence ID" value="EGO30000.1"/>
    <property type="molecule type" value="Genomic_DNA"/>
</dbReference>
<dbReference type="AlphaFoldDB" id="F8NIT5"/>
<dbReference type="GeneID" id="18814264"/>
<name>F8NIT5_SERL9</name>
<reference evidence="1" key="1">
    <citation type="submission" date="2011-04" db="EMBL/GenBank/DDBJ databases">
        <title>Evolution of plant cell wall degrading machinery underlies the functional diversity of forest fungi.</title>
        <authorList>
            <consortium name="US DOE Joint Genome Institute (JGI-PGF)"/>
            <person name="Eastwood D.C."/>
            <person name="Floudas D."/>
            <person name="Binder M."/>
            <person name="Majcherczyk A."/>
            <person name="Schneider P."/>
            <person name="Aerts A."/>
            <person name="Asiegbu F.O."/>
            <person name="Baker S.E."/>
            <person name="Barry K."/>
            <person name="Bendiksby M."/>
            <person name="Blumentritt M."/>
            <person name="Coutinho P.M."/>
            <person name="Cullen D."/>
            <person name="Cullen D."/>
            <person name="Gathman A."/>
            <person name="Goodell B."/>
            <person name="Henrissat B."/>
            <person name="Ihrmark K."/>
            <person name="Kauserud H."/>
            <person name="Kohler A."/>
            <person name="LaButti K."/>
            <person name="Lapidus A."/>
            <person name="Lavin J.L."/>
            <person name="Lee Y.-H."/>
            <person name="Lindquist E."/>
            <person name="Lilly W."/>
            <person name="Lucas S."/>
            <person name="Morin E."/>
            <person name="Murat C."/>
            <person name="Oguiza J.A."/>
            <person name="Park J."/>
            <person name="Pisabarro A.G."/>
            <person name="Riley R."/>
            <person name="Rosling A."/>
            <person name="Salamov A."/>
            <person name="Schmidt O."/>
            <person name="Schmutz J."/>
            <person name="Skrede I."/>
            <person name="Stenlid J."/>
            <person name="Wiebenga A."/>
            <person name="Xie X."/>
            <person name="Kues U."/>
            <person name="Hibbett D.S."/>
            <person name="Hoffmeister D."/>
            <person name="Hogberg N."/>
            <person name="Martin F."/>
            <person name="Grigoriev I.V."/>
            <person name="Watkinson S.C."/>
        </authorList>
    </citation>
    <scope>NUCLEOTIDE SEQUENCE</scope>
    <source>
        <strain evidence="1">S7.9</strain>
    </source>
</reference>
<protein>
    <submittedName>
        <fullName evidence="1">Uncharacterized protein</fullName>
    </submittedName>
</protein>
<dbReference type="RefSeq" id="XP_007314242.1">
    <property type="nucleotide sequence ID" value="XM_007314180.1"/>
</dbReference>
<gene>
    <name evidence="1" type="ORF">SERLADRAFT_433934</name>
</gene>
<organism>
    <name type="scientific">Serpula lacrymans var. lacrymans (strain S7.9)</name>
    <name type="common">Dry rot fungus</name>
    <dbReference type="NCBI Taxonomy" id="578457"/>
    <lineage>
        <taxon>Eukaryota</taxon>
        <taxon>Fungi</taxon>
        <taxon>Dikarya</taxon>
        <taxon>Basidiomycota</taxon>
        <taxon>Agaricomycotina</taxon>
        <taxon>Agaricomycetes</taxon>
        <taxon>Agaricomycetidae</taxon>
        <taxon>Boletales</taxon>
        <taxon>Coniophorineae</taxon>
        <taxon>Serpulaceae</taxon>
        <taxon>Serpula</taxon>
    </lineage>
</organism>